<gene>
    <name evidence="3" type="ORF">IAB77_03100</name>
</gene>
<dbReference type="InterPro" id="IPR052554">
    <property type="entry name" value="2-oxoglutarate_synth_KorC"/>
</dbReference>
<dbReference type="EMBL" id="DVGA01000034">
    <property type="protein sequence ID" value="HIQ78228.1"/>
    <property type="molecule type" value="Genomic_DNA"/>
</dbReference>
<evidence type="ECO:0000259" key="2">
    <source>
        <dbReference type="Pfam" id="PF01558"/>
    </source>
</evidence>
<dbReference type="InterPro" id="IPR019752">
    <property type="entry name" value="Pyrv/ketoisovalerate_OxRed_cat"/>
</dbReference>
<evidence type="ECO:0000313" key="3">
    <source>
        <dbReference type="EMBL" id="HIQ78228.1"/>
    </source>
</evidence>
<reference evidence="3" key="1">
    <citation type="submission" date="2020-10" db="EMBL/GenBank/DDBJ databases">
        <authorList>
            <person name="Gilroy R."/>
        </authorList>
    </citation>
    <scope>NUCLEOTIDE SEQUENCE</scope>
    <source>
        <strain evidence="3">ChiBcolR7-354</strain>
    </source>
</reference>
<organism evidence="3 4">
    <name type="scientific">Candidatus Scatomorpha intestinavium</name>
    <dbReference type="NCBI Taxonomy" id="2840922"/>
    <lineage>
        <taxon>Bacteria</taxon>
        <taxon>Bacillati</taxon>
        <taxon>Bacillota</taxon>
        <taxon>Clostridia</taxon>
        <taxon>Eubacteriales</taxon>
        <taxon>Candidatus Scatomorpha</taxon>
    </lineage>
</organism>
<name>A0A9D0ZCS9_9FIRM</name>
<accession>A0A9D0ZCS9</accession>
<dbReference type="PANTHER" id="PTHR42730">
    <property type="entry name" value="2-OXOGLUTARATE SYNTHASE SUBUNIT KORC"/>
    <property type="match status" value="1"/>
</dbReference>
<dbReference type="PANTHER" id="PTHR42730:SF1">
    <property type="entry name" value="2-OXOGLUTARATE SYNTHASE SUBUNIT KORC"/>
    <property type="match status" value="1"/>
</dbReference>
<dbReference type="Gene3D" id="3.40.920.10">
    <property type="entry name" value="Pyruvate-ferredoxin oxidoreductase, PFOR, domain III"/>
    <property type="match status" value="1"/>
</dbReference>
<keyword evidence="1" id="KW-0560">Oxidoreductase</keyword>
<evidence type="ECO:0000256" key="1">
    <source>
        <dbReference type="ARBA" id="ARBA00023002"/>
    </source>
</evidence>
<dbReference type="Pfam" id="PF01558">
    <property type="entry name" value="POR"/>
    <property type="match status" value="1"/>
</dbReference>
<dbReference type="Proteomes" id="UP000824262">
    <property type="component" value="Unassembled WGS sequence"/>
</dbReference>
<dbReference type="GO" id="GO:0016903">
    <property type="term" value="F:oxidoreductase activity, acting on the aldehyde or oxo group of donors"/>
    <property type="evidence" value="ECO:0007669"/>
    <property type="project" value="InterPro"/>
</dbReference>
<sequence>MKFTLIISGSGGQGVMSVGISLASSAVEGGMHATFMPLYGPEQRGGSAKCTVIVSDKEIVSPLPRQSDGLIVMNESSFKKFTPELKSGGVLVRNINRTTSALKRSDIVVVDVPADDIAHELGSDKISNIVLVGAMLGYSGALDPEVFMASLRHKFESKGEQVVELNRLALYKGIEIGKSAGEN</sequence>
<feature type="domain" description="Pyruvate/ketoisovalerate oxidoreductase catalytic" evidence="2">
    <location>
        <begin position="11"/>
        <end position="175"/>
    </location>
</feature>
<dbReference type="InterPro" id="IPR002869">
    <property type="entry name" value="Pyrv_flavodox_OxRed_cen"/>
</dbReference>
<protein>
    <submittedName>
        <fullName evidence="3">2-oxoacid:acceptor oxidoreductase family protein</fullName>
    </submittedName>
</protein>
<proteinExistence type="predicted"/>
<dbReference type="SUPFAM" id="SSF53323">
    <property type="entry name" value="Pyruvate-ferredoxin oxidoreductase, PFOR, domain III"/>
    <property type="match status" value="1"/>
</dbReference>
<comment type="caution">
    <text evidence="3">The sequence shown here is derived from an EMBL/GenBank/DDBJ whole genome shotgun (WGS) entry which is preliminary data.</text>
</comment>
<reference evidence="3" key="2">
    <citation type="journal article" date="2021" name="PeerJ">
        <title>Extensive microbial diversity within the chicken gut microbiome revealed by metagenomics and culture.</title>
        <authorList>
            <person name="Gilroy R."/>
            <person name="Ravi A."/>
            <person name="Getino M."/>
            <person name="Pursley I."/>
            <person name="Horton D.L."/>
            <person name="Alikhan N.F."/>
            <person name="Baker D."/>
            <person name="Gharbi K."/>
            <person name="Hall N."/>
            <person name="Watson M."/>
            <person name="Adriaenssens E.M."/>
            <person name="Foster-Nyarko E."/>
            <person name="Jarju S."/>
            <person name="Secka A."/>
            <person name="Antonio M."/>
            <person name="Oren A."/>
            <person name="Chaudhuri R.R."/>
            <person name="La Ragione R."/>
            <person name="Hildebrand F."/>
            <person name="Pallen M.J."/>
        </authorList>
    </citation>
    <scope>NUCLEOTIDE SEQUENCE</scope>
    <source>
        <strain evidence="3">ChiBcolR7-354</strain>
    </source>
</reference>
<dbReference type="AlphaFoldDB" id="A0A9D0ZCS9"/>
<evidence type="ECO:0000313" key="4">
    <source>
        <dbReference type="Proteomes" id="UP000824262"/>
    </source>
</evidence>